<dbReference type="GeneTree" id="ENSGT00390000015908"/>
<evidence type="ECO:0000313" key="7">
    <source>
        <dbReference type="Proteomes" id="UP000261640"/>
    </source>
</evidence>
<evidence type="ECO:0000313" key="6">
    <source>
        <dbReference type="Ensembl" id="ENSMAMP00000032979.2"/>
    </source>
</evidence>
<keyword evidence="5" id="KW-0833">Ubl conjugation pathway</keyword>
<reference evidence="6" key="2">
    <citation type="submission" date="2025-09" db="UniProtKB">
        <authorList>
            <consortium name="Ensembl"/>
        </authorList>
    </citation>
    <scope>IDENTIFICATION</scope>
</reference>
<dbReference type="InterPro" id="IPR026137">
    <property type="entry name" value="Leu_rpt_41"/>
</dbReference>
<evidence type="ECO:0000256" key="3">
    <source>
        <dbReference type="ARBA" id="ARBA00022614"/>
    </source>
</evidence>
<dbReference type="AlphaFoldDB" id="A0A3Q3NJ32"/>
<name>A0A3Q3NJ32_9TELE</name>
<keyword evidence="2" id="KW-0597">Phosphoprotein</keyword>
<dbReference type="CTD" id="10489"/>
<dbReference type="RefSeq" id="XP_026179049.1">
    <property type="nucleotide sequence ID" value="XM_026323264.2"/>
</dbReference>
<dbReference type="GeneID" id="113139757"/>
<dbReference type="PANTHER" id="PTHR15354">
    <property type="entry name" value="MUF1"/>
    <property type="match status" value="1"/>
</dbReference>
<reference evidence="6" key="1">
    <citation type="submission" date="2025-08" db="UniProtKB">
        <authorList>
            <consortium name="Ensembl"/>
        </authorList>
    </citation>
    <scope>IDENTIFICATION</scope>
</reference>
<dbReference type="PANTHER" id="PTHR15354:SF1">
    <property type="entry name" value="LEUCINE-RICH REPEAT-CONTAINING PROTEIN 41"/>
    <property type="match status" value="1"/>
</dbReference>
<keyword evidence="3" id="KW-0433">Leucine-rich repeat</keyword>
<dbReference type="InterPro" id="IPR032675">
    <property type="entry name" value="LRR_dom_sf"/>
</dbReference>
<evidence type="ECO:0000256" key="2">
    <source>
        <dbReference type="ARBA" id="ARBA00022553"/>
    </source>
</evidence>
<dbReference type="STRING" id="205130.ENSMAMP00000032979"/>
<accession>A0A3Q3NJ32</accession>
<dbReference type="SUPFAM" id="SSF52047">
    <property type="entry name" value="RNI-like"/>
    <property type="match status" value="1"/>
</dbReference>
<evidence type="ECO:0000256" key="4">
    <source>
        <dbReference type="ARBA" id="ARBA00022737"/>
    </source>
</evidence>
<dbReference type="Gene3D" id="3.80.10.10">
    <property type="entry name" value="Ribonuclease Inhibitor"/>
    <property type="match status" value="1"/>
</dbReference>
<keyword evidence="4" id="KW-0677">Repeat</keyword>
<protein>
    <recommendedName>
        <fullName evidence="1">Leucine-rich repeat-containing protein 41</fullName>
    </recommendedName>
</protein>
<keyword evidence="7" id="KW-1185">Reference proteome</keyword>
<evidence type="ECO:0000256" key="1">
    <source>
        <dbReference type="ARBA" id="ARBA00014201"/>
    </source>
</evidence>
<dbReference type="Ensembl" id="ENSMAMT00000033834.2">
    <property type="protein sequence ID" value="ENSMAMP00000032979.2"/>
    <property type="gene ID" value="ENSMAMG00000022193.2"/>
</dbReference>
<evidence type="ECO:0000256" key="5">
    <source>
        <dbReference type="ARBA" id="ARBA00022786"/>
    </source>
</evidence>
<dbReference type="Proteomes" id="UP000261640">
    <property type="component" value="Unplaced"/>
</dbReference>
<dbReference type="InParanoid" id="A0A3Q3NJ32"/>
<sequence length="571" mass="63930">MRTLFTLIFYGSTNPFVKRNITNLNTPSFLCAAAKCIRHFLLMTGLHKSLESLTAGHRPLLNLLEKHIKSVSVSHLIDISKRKTQTVLYVLHRLLDHGESKELVVDMQCPIMLAWLLYGRGSEYVNPKLKCLMHSKKESCFSQEASGSVDIASCSTGLKTRDLEYRYDEVTPSKRLKLESVSVEEDSGTANFTVDPQALCRTFTTSDGSLAGPCPWGRIDCLEIRQCGSDSLQVLNSALPTFLCLRSLTLHSFSTFRASDVFGLARALKQLSESSHNSLTDLSISVLPYTQFVEILLDSSPRVSLLHVEIQAVMGGPSFPLHVLSTAESDMSEELLLEKLTIKVAELHTDLHFITSVLRRSPHLTSLHIAGLRLPTGSPYYLLTTLSESNHCLRSLNLEDMKLSDSLPEIINLLTNCKLEELHFNDCRLLEKWSNKKENLQQLVVALKAVPSLHTLSLAQNRLAKNVSVLAELFSGSSPSTVKRLNISSNYIQPAELLEFAETLRNHHPPHQLILDLRKNPGDRDPDTWNTALMRLRPFCGLLVEGWKSTDTMNFLCVTVDITIQLKNLED</sequence>
<proteinExistence type="predicted"/>
<organism evidence="6 7">
    <name type="scientific">Mastacembelus armatus</name>
    <name type="common">zig-zag eel</name>
    <dbReference type="NCBI Taxonomy" id="205130"/>
    <lineage>
        <taxon>Eukaryota</taxon>
        <taxon>Metazoa</taxon>
        <taxon>Chordata</taxon>
        <taxon>Craniata</taxon>
        <taxon>Vertebrata</taxon>
        <taxon>Euteleostomi</taxon>
        <taxon>Actinopterygii</taxon>
        <taxon>Neopterygii</taxon>
        <taxon>Teleostei</taxon>
        <taxon>Neoteleostei</taxon>
        <taxon>Acanthomorphata</taxon>
        <taxon>Anabantaria</taxon>
        <taxon>Synbranchiformes</taxon>
        <taxon>Mastacembelidae</taxon>
        <taxon>Mastacembelus</taxon>
    </lineage>
</organism>